<name>A0A2T8KJB9_9POAL</name>
<evidence type="ECO:0000256" key="2">
    <source>
        <dbReference type="SAM" id="Phobius"/>
    </source>
</evidence>
<sequence>MLDLAVNTFLQNLHLAPYLTVLPSTSLSSRSKYCQTFDVNDLCLLLVPVGWVLAVLGVGLRFLIGVESGCVPGLPPNRGSLSSPTLSSSSPVHPQARRLSLMEPEPEPDPAMACGGGGIEGVDEVGVRPIGGVGVEEGFCSPRRIWVMQHYGGGAPDVVFETRRPATCGVAERLGSPDGGGWGPPAPDRGGGGSSQGGQRPAEGRSVAATVVPMLELSAFVFDGWRRWGGQEPGGTAVAGGGGGARATRAERRAKRAVPKQPGGLTARPKHDTVRALGQPGHD</sequence>
<keyword evidence="2" id="KW-1133">Transmembrane helix</keyword>
<protein>
    <submittedName>
        <fullName evidence="3">Uncharacterized protein</fullName>
    </submittedName>
</protein>
<feature type="region of interest" description="Disordered" evidence="1">
    <location>
        <begin position="172"/>
        <end position="205"/>
    </location>
</feature>
<evidence type="ECO:0000313" key="3">
    <source>
        <dbReference type="EMBL" id="PVH62285.1"/>
    </source>
</evidence>
<feature type="compositionally biased region" description="Gly residues" evidence="1">
    <location>
        <begin position="232"/>
        <end position="245"/>
    </location>
</feature>
<proteinExistence type="predicted"/>
<feature type="compositionally biased region" description="Gly residues" evidence="1">
    <location>
        <begin position="177"/>
        <end position="196"/>
    </location>
</feature>
<feature type="transmembrane region" description="Helical" evidence="2">
    <location>
        <begin position="42"/>
        <end position="64"/>
    </location>
</feature>
<organism evidence="3">
    <name type="scientific">Panicum hallii</name>
    <dbReference type="NCBI Taxonomy" id="206008"/>
    <lineage>
        <taxon>Eukaryota</taxon>
        <taxon>Viridiplantae</taxon>
        <taxon>Streptophyta</taxon>
        <taxon>Embryophyta</taxon>
        <taxon>Tracheophyta</taxon>
        <taxon>Spermatophyta</taxon>
        <taxon>Magnoliopsida</taxon>
        <taxon>Liliopsida</taxon>
        <taxon>Poales</taxon>
        <taxon>Poaceae</taxon>
        <taxon>PACMAD clade</taxon>
        <taxon>Panicoideae</taxon>
        <taxon>Panicodae</taxon>
        <taxon>Paniceae</taxon>
        <taxon>Panicinae</taxon>
        <taxon>Panicum</taxon>
        <taxon>Panicum sect. Panicum</taxon>
    </lineage>
</organism>
<dbReference type="Proteomes" id="UP000243499">
    <property type="component" value="Chromosome 3"/>
</dbReference>
<feature type="region of interest" description="Disordered" evidence="1">
    <location>
        <begin position="77"/>
        <end position="110"/>
    </location>
</feature>
<dbReference type="AlphaFoldDB" id="A0A2T8KJB9"/>
<keyword evidence="2" id="KW-0812">Transmembrane</keyword>
<gene>
    <name evidence="3" type="ORF">PAHAL_3G256900</name>
</gene>
<evidence type="ECO:0000256" key="1">
    <source>
        <dbReference type="SAM" id="MobiDB-lite"/>
    </source>
</evidence>
<dbReference type="EMBL" id="CM008048">
    <property type="protein sequence ID" value="PVH62285.1"/>
    <property type="molecule type" value="Genomic_DNA"/>
</dbReference>
<feature type="compositionally biased region" description="Low complexity" evidence="1">
    <location>
        <begin position="80"/>
        <end position="91"/>
    </location>
</feature>
<reference evidence="3" key="1">
    <citation type="submission" date="2018-04" db="EMBL/GenBank/DDBJ databases">
        <title>WGS assembly of Panicum hallii.</title>
        <authorList>
            <person name="Lovell J."/>
            <person name="Jenkins J."/>
            <person name="Lowry D."/>
            <person name="Mamidi S."/>
            <person name="Sreedasyam A."/>
            <person name="Weng X."/>
            <person name="Barry K."/>
            <person name="Bonette J."/>
            <person name="Campitelli B."/>
            <person name="Daum C."/>
            <person name="Gordon S."/>
            <person name="Gould B."/>
            <person name="Lipzen A."/>
            <person name="Macqueen A."/>
            <person name="Palacio-Mejia J."/>
            <person name="Plott C."/>
            <person name="Shakirov E."/>
            <person name="Shu S."/>
            <person name="Yoshinaga Y."/>
            <person name="Zane M."/>
            <person name="Rokhsar D."/>
            <person name="Grimwood J."/>
            <person name="Schmutz J."/>
            <person name="Juenger T."/>
        </authorList>
    </citation>
    <scope>NUCLEOTIDE SEQUENCE [LARGE SCALE GENOMIC DNA]</scope>
    <source>
        <strain evidence="3">FIL2</strain>
    </source>
</reference>
<feature type="region of interest" description="Disordered" evidence="1">
    <location>
        <begin position="232"/>
        <end position="283"/>
    </location>
</feature>
<dbReference type="Gramene" id="PVH62285">
    <property type="protein sequence ID" value="PVH62285"/>
    <property type="gene ID" value="PAHAL_3G256900"/>
</dbReference>
<keyword evidence="2" id="KW-0472">Membrane</keyword>
<accession>A0A2T8KJB9</accession>